<dbReference type="PROSITE" id="PS50850">
    <property type="entry name" value="MFS"/>
    <property type="match status" value="1"/>
</dbReference>
<feature type="transmembrane region" description="Helical" evidence="8">
    <location>
        <begin position="243"/>
        <end position="265"/>
    </location>
</feature>
<evidence type="ECO:0000259" key="9">
    <source>
        <dbReference type="PROSITE" id="PS50850"/>
    </source>
</evidence>
<dbReference type="HOGENOM" id="CLU_001265_4_2_1"/>
<evidence type="ECO:0000256" key="8">
    <source>
        <dbReference type="SAM" id="Phobius"/>
    </source>
</evidence>
<reference evidence="10 11" key="1">
    <citation type="journal article" date="2011" name="Proc. Natl. Acad. Sci. U.S.A.">
        <title>Comparative genomics of xylose-fermenting fungi for enhanced biofuel production.</title>
        <authorList>
            <person name="Wohlbach D.J."/>
            <person name="Kuo A."/>
            <person name="Sato T.K."/>
            <person name="Potts K.M."/>
            <person name="Salamov A.A."/>
            <person name="LaButti K.M."/>
            <person name="Sun H."/>
            <person name="Clum A."/>
            <person name="Pangilinan J.L."/>
            <person name="Lindquist E.A."/>
            <person name="Lucas S."/>
            <person name="Lapidus A."/>
            <person name="Jin M."/>
            <person name="Gunawan C."/>
            <person name="Balan V."/>
            <person name="Dale B.E."/>
            <person name="Jeffries T.W."/>
            <person name="Zinkel R."/>
            <person name="Barry K.W."/>
            <person name="Grigoriev I.V."/>
            <person name="Gasch A.P."/>
        </authorList>
    </citation>
    <scope>NUCLEOTIDE SEQUENCE [LARGE SCALE GENOMIC DNA]</scope>
    <source>
        <strain evidence="11">ATCC 10573 / BCRC 21748 / CBS 615 / JCM 9827 / NBRC 10315 / NRRL Y-1498 / VKM Y-70</strain>
    </source>
</reference>
<dbReference type="eggNOG" id="KOG2533">
    <property type="taxonomic scope" value="Eukaryota"/>
</dbReference>
<evidence type="ECO:0000256" key="3">
    <source>
        <dbReference type="ARBA" id="ARBA00022692"/>
    </source>
</evidence>
<name>G3AXI0_CANTC</name>
<feature type="transmembrane region" description="Helical" evidence="8">
    <location>
        <begin position="357"/>
        <end position="376"/>
    </location>
</feature>
<comment type="subcellular location">
    <subcellularLocation>
        <location evidence="1">Membrane</location>
        <topology evidence="1">Multi-pass membrane protein</topology>
    </subcellularLocation>
</comment>
<dbReference type="PANTHER" id="PTHR43791:SF39">
    <property type="entry name" value="TRANSPORTER LIZ1_SEO1, PUTATIVE (AFU_ORTHOLOGUE AFUA_3G00980)-RELATED"/>
    <property type="match status" value="1"/>
</dbReference>
<feature type="compositionally biased region" description="Polar residues" evidence="7">
    <location>
        <begin position="12"/>
        <end position="25"/>
    </location>
</feature>
<dbReference type="AlphaFoldDB" id="G3AXI0"/>
<dbReference type="InterPro" id="IPR011701">
    <property type="entry name" value="MFS"/>
</dbReference>
<dbReference type="Gene3D" id="1.20.1250.20">
    <property type="entry name" value="MFS general substrate transporter like domains"/>
    <property type="match status" value="1"/>
</dbReference>
<dbReference type="SUPFAM" id="SSF103473">
    <property type="entry name" value="MFS general substrate transporter"/>
    <property type="match status" value="1"/>
</dbReference>
<feature type="transmembrane region" description="Helical" evidence="8">
    <location>
        <begin position="414"/>
        <end position="434"/>
    </location>
</feature>
<feature type="transmembrane region" description="Helical" evidence="8">
    <location>
        <begin position="446"/>
        <end position="470"/>
    </location>
</feature>
<evidence type="ECO:0000256" key="6">
    <source>
        <dbReference type="ARBA" id="ARBA00037968"/>
    </source>
</evidence>
<dbReference type="InterPro" id="IPR036259">
    <property type="entry name" value="MFS_trans_sf"/>
</dbReference>
<keyword evidence="11" id="KW-1185">Reference proteome</keyword>
<keyword evidence="5 8" id="KW-0472">Membrane</keyword>
<feature type="transmembrane region" description="Helical" evidence="8">
    <location>
        <begin position="175"/>
        <end position="198"/>
    </location>
</feature>
<dbReference type="EMBL" id="GL996510">
    <property type="protein sequence ID" value="EGV66386.1"/>
    <property type="molecule type" value="Genomic_DNA"/>
</dbReference>
<dbReference type="OrthoDB" id="3639251at2759"/>
<accession>G3AXI0</accession>
<proteinExistence type="inferred from homology"/>
<keyword evidence="2" id="KW-0813">Transport</keyword>
<dbReference type="Proteomes" id="UP000000707">
    <property type="component" value="Unassembled WGS sequence"/>
</dbReference>
<evidence type="ECO:0000256" key="5">
    <source>
        <dbReference type="ARBA" id="ARBA00023136"/>
    </source>
</evidence>
<feature type="domain" description="Major facilitator superfamily (MFS) profile" evidence="9">
    <location>
        <begin position="83"/>
        <end position="508"/>
    </location>
</feature>
<evidence type="ECO:0000256" key="4">
    <source>
        <dbReference type="ARBA" id="ARBA00022989"/>
    </source>
</evidence>
<dbReference type="PANTHER" id="PTHR43791">
    <property type="entry name" value="PERMEASE-RELATED"/>
    <property type="match status" value="1"/>
</dbReference>
<evidence type="ECO:0000256" key="7">
    <source>
        <dbReference type="SAM" id="MobiDB-lite"/>
    </source>
</evidence>
<organism evidence="11">
    <name type="scientific">Candida tenuis (strain ATCC 10573 / BCRC 21748 / CBS 615 / JCM 9827 / NBRC 10315 / NRRL Y-1498 / VKM Y-70)</name>
    <name type="common">Yeast</name>
    <name type="synonym">Yamadazyma tenuis</name>
    <dbReference type="NCBI Taxonomy" id="590646"/>
    <lineage>
        <taxon>Eukaryota</taxon>
        <taxon>Fungi</taxon>
        <taxon>Dikarya</taxon>
        <taxon>Ascomycota</taxon>
        <taxon>Saccharomycotina</taxon>
        <taxon>Pichiomycetes</taxon>
        <taxon>Debaryomycetaceae</taxon>
        <taxon>Yamadazyma</taxon>
    </lineage>
</organism>
<gene>
    <name evidence="10" type="ORF">CANTEDRAFT_91548</name>
</gene>
<evidence type="ECO:0000313" key="11">
    <source>
        <dbReference type="Proteomes" id="UP000000707"/>
    </source>
</evidence>
<keyword evidence="3 8" id="KW-0812">Transmembrane</keyword>
<feature type="transmembrane region" description="Helical" evidence="8">
    <location>
        <begin position="482"/>
        <end position="501"/>
    </location>
</feature>
<feature type="transmembrane region" description="Helical" evidence="8">
    <location>
        <begin position="210"/>
        <end position="231"/>
    </location>
</feature>
<dbReference type="GO" id="GO:0016020">
    <property type="term" value="C:membrane"/>
    <property type="evidence" value="ECO:0007669"/>
    <property type="project" value="UniProtKB-SubCell"/>
</dbReference>
<feature type="region of interest" description="Disordered" evidence="7">
    <location>
        <begin position="1"/>
        <end position="25"/>
    </location>
</feature>
<feature type="transmembrane region" description="Helical" evidence="8">
    <location>
        <begin position="315"/>
        <end position="337"/>
    </location>
</feature>
<evidence type="ECO:0000256" key="1">
    <source>
        <dbReference type="ARBA" id="ARBA00004141"/>
    </source>
</evidence>
<feature type="transmembrane region" description="Helical" evidence="8">
    <location>
        <begin position="388"/>
        <end position="408"/>
    </location>
</feature>
<dbReference type="FunFam" id="1.20.1250.20:FF:000065">
    <property type="entry name" value="Putative MFS pantothenate transporter"/>
    <property type="match status" value="1"/>
</dbReference>
<evidence type="ECO:0000313" key="10">
    <source>
        <dbReference type="EMBL" id="EGV66386.1"/>
    </source>
</evidence>
<dbReference type="InterPro" id="IPR020846">
    <property type="entry name" value="MFS_dom"/>
</dbReference>
<comment type="similarity">
    <text evidence="6">Belongs to the major facilitator superfamily. Allantoate permease family.</text>
</comment>
<evidence type="ECO:0000256" key="2">
    <source>
        <dbReference type="ARBA" id="ARBA00022448"/>
    </source>
</evidence>
<feature type="transmembrane region" description="Helical" evidence="8">
    <location>
        <begin position="150"/>
        <end position="169"/>
    </location>
</feature>
<sequence>MAAEKTLDAISVHSSVQENEPENTNSLDLKEQFEVKEDEYSVSIKVSEEEEAYRKSWKFLIWDTWGHPNKAHVKVIRKVDLTLLAFATVSTFIKYIDKSNLTAAYVSGMQEDLKIFGNELNYANTAYNIACILCGYPFGYLMARFSTRWLIIFVEVAWIIITFSFSSIQTPLQMIVLRCLLGIFECAHYPALSFLLGTYYTPAEFARRNVILQSATALGSMFASYIQSGAYTHLNGVLGRSGWRWVFIIDGIISVGVLIPQIVFFPDILARNKPSFVFSEEDLQYLKERKPETKYQTFHFGWEDVKKVFTTWEVWAFWSYGMSQDIVSLSMPSFIFWLKAYNVKKPGTYSIPQVNNFNSILYAVQYLVAVGTGWWSDTALKGRRWPPIVLAGVISFVVMILLASTPVYPDNKGFRFFLYLNTCWALGTAGIYWAHVQEYFKDDIRLRAITTGGINIYSFTADSIINPIWFKTQEQPNVRTGHYISAFFAVVYAAVGGLLGWKEHTLRRKRLSKV</sequence>
<keyword evidence="4 8" id="KW-1133">Transmembrane helix</keyword>
<dbReference type="Pfam" id="PF07690">
    <property type="entry name" value="MFS_1"/>
    <property type="match status" value="1"/>
</dbReference>
<protein>
    <submittedName>
        <fullName evidence="10">MFS general substrate transporter</fullName>
    </submittedName>
</protein>
<dbReference type="GO" id="GO:0022857">
    <property type="term" value="F:transmembrane transporter activity"/>
    <property type="evidence" value="ECO:0007669"/>
    <property type="project" value="InterPro"/>
</dbReference>